<proteinExistence type="inferred from homology"/>
<protein>
    <recommendedName>
        <fullName evidence="10">Imidazole glycerol phosphate synthase subunit HisH</fullName>
        <ecNumber evidence="10">4.3.2.10</ecNumber>
    </recommendedName>
    <alternativeName>
        <fullName evidence="10">IGP synthase glutaminase subunit</fullName>
        <ecNumber evidence="10">3.5.1.2</ecNumber>
    </alternativeName>
    <alternativeName>
        <fullName evidence="10">IGP synthase subunit HisH</fullName>
    </alternativeName>
    <alternativeName>
        <fullName evidence="10">ImGP synthase subunit HisH</fullName>
        <shortName evidence="10">IGPS subunit HisH</shortName>
    </alternativeName>
</protein>
<dbReference type="SUPFAM" id="SSF52317">
    <property type="entry name" value="Class I glutamine amidotransferase-like"/>
    <property type="match status" value="1"/>
</dbReference>
<dbReference type="EMBL" id="JACHHG010000010">
    <property type="protein sequence ID" value="MBB6099237.1"/>
    <property type="molecule type" value="Genomic_DNA"/>
</dbReference>
<evidence type="ECO:0000256" key="4">
    <source>
        <dbReference type="ARBA" id="ARBA00022801"/>
    </source>
</evidence>
<dbReference type="GO" id="GO:0005737">
    <property type="term" value="C:cytoplasm"/>
    <property type="evidence" value="ECO:0007669"/>
    <property type="project" value="UniProtKB-SubCell"/>
</dbReference>
<feature type="active site" description="Nucleophile" evidence="10 11">
    <location>
        <position position="80"/>
    </location>
</feature>
<feature type="active site" evidence="10 11">
    <location>
        <position position="182"/>
    </location>
</feature>
<dbReference type="GO" id="GO:0004359">
    <property type="term" value="F:glutaminase activity"/>
    <property type="evidence" value="ECO:0007669"/>
    <property type="project" value="UniProtKB-EC"/>
</dbReference>
<evidence type="ECO:0000256" key="11">
    <source>
        <dbReference type="PIRSR" id="PIRSR000495-1"/>
    </source>
</evidence>
<dbReference type="InterPro" id="IPR017926">
    <property type="entry name" value="GATASE"/>
</dbReference>
<accession>A0A841I0P5</accession>
<evidence type="ECO:0000256" key="8">
    <source>
        <dbReference type="ARBA" id="ARBA00047838"/>
    </source>
</evidence>
<comment type="subcellular location">
    <subcellularLocation>
        <location evidence="10">Cytoplasm</location>
    </subcellularLocation>
</comment>
<keyword evidence="7 10" id="KW-0456">Lyase</keyword>
<comment type="catalytic activity">
    <reaction evidence="9 10">
        <text>L-glutamine + H2O = L-glutamate + NH4(+)</text>
        <dbReference type="Rhea" id="RHEA:15889"/>
        <dbReference type="ChEBI" id="CHEBI:15377"/>
        <dbReference type="ChEBI" id="CHEBI:28938"/>
        <dbReference type="ChEBI" id="CHEBI:29985"/>
        <dbReference type="ChEBI" id="CHEBI:58359"/>
        <dbReference type="EC" id="3.5.1.2"/>
    </reaction>
</comment>
<dbReference type="GO" id="GO:0000105">
    <property type="term" value="P:L-histidine biosynthetic process"/>
    <property type="evidence" value="ECO:0007669"/>
    <property type="project" value="UniProtKB-UniRule"/>
</dbReference>
<dbReference type="AlphaFoldDB" id="A0A841I0P5"/>
<evidence type="ECO:0000256" key="6">
    <source>
        <dbReference type="ARBA" id="ARBA00023102"/>
    </source>
</evidence>
<dbReference type="Pfam" id="PF00117">
    <property type="entry name" value="GATase"/>
    <property type="match status" value="1"/>
</dbReference>
<keyword evidence="4 10" id="KW-0378">Hydrolase</keyword>
<keyword evidence="6 10" id="KW-0368">Histidine biosynthesis</keyword>
<comment type="catalytic activity">
    <reaction evidence="8 10">
        <text>5-[(5-phospho-1-deoxy-D-ribulos-1-ylimino)methylamino]-1-(5-phospho-beta-D-ribosyl)imidazole-4-carboxamide + L-glutamine = D-erythro-1-(imidazol-4-yl)glycerol 3-phosphate + 5-amino-1-(5-phospho-beta-D-ribosyl)imidazole-4-carboxamide + L-glutamate + H(+)</text>
        <dbReference type="Rhea" id="RHEA:24793"/>
        <dbReference type="ChEBI" id="CHEBI:15378"/>
        <dbReference type="ChEBI" id="CHEBI:29985"/>
        <dbReference type="ChEBI" id="CHEBI:58278"/>
        <dbReference type="ChEBI" id="CHEBI:58359"/>
        <dbReference type="ChEBI" id="CHEBI:58475"/>
        <dbReference type="ChEBI" id="CHEBI:58525"/>
        <dbReference type="EC" id="4.3.2.10"/>
    </reaction>
</comment>
<dbReference type="InterPro" id="IPR029062">
    <property type="entry name" value="Class_I_gatase-like"/>
</dbReference>
<dbReference type="Proteomes" id="UP000569951">
    <property type="component" value="Unassembled WGS sequence"/>
</dbReference>
<evidence type="ECO:0000256" key="9">
    <source>
        <dbReference type="ARBA" id="ARBA00049534"/>
    </source>
</evidence>
<dbReference type="NCBIfam" id="TIGR01855">
    <property type="entry name" value="IMP_synth_hisH"/>
    <property type="match status" value="1"/>
</dbReference>
<comment type="caution">
    <text evidence="13">The sequence shown here is derived from an EMBL/GenBank/DDBJ whole genome shotgun (WGS) entry which is preliminary data.</text>
</comment>
<feature type="domain" description="Glutamine amidotransferase" evidence="12">
    <location>
        <begin position="4"/>
        <end position="197"/>
    </location>
</feature>
<evidence type="ECO:0000256" key="10">
    <source>
        <dbReference type="HAMAP-Rule" id="MF_00278"/>
    </source>
</evidence>
<dbReference type="PIRSF" id="PIRSF000495">
    <property type="entry name" value="Amidotransf_hisH"/>
    <property type="match status" value="1"/>
</dbReference>
<evidence type="ECO:0000256" key="1">
    <source>
        <dbReference type="ARBA" id="ARBA00005091"/>
    </source>
</evidence>
<evidence type="ECO:0000256" key="2">
    <source>
        <dbReference type="ARBA" id="ARBA00011152"/>
    </source>
</evidence>
<keyword evidence="14" id="KW-1185">Reference proteome</keyword>
<comment type="function">
    <text evidence="10">IGPS catalyzes the conversion of PRFAR and glutamine to IGP, AICAR and glutamate. The HisH subunit catalyzes the hydrolysis of glutamine to glutamate and ammonia as part of the synthesis of IGP and AICAR. The resulting ammonia molecule is channeled to the active site of HisF.</text>
</comment>
<dbReference type="InterPro" id="IPR010139">
    <property type="entry name" value="Imidazole-glycPsynth_HisH"/>
</dbReference>
<evidence type="ECO:0000256" key="3">
    <source>
        <dbReference type="ARBA" id="ARBA00022605"/>
    </source>
</evidence>
<dbReference type="GO" id="GO:0016829">
    <property type="term" value="F:lyase activity"/>
    <property type="evidence" value="ECO:0007669"/>
    <property type="project" value="UniProtKB-KW"/>
</dbReference>
<evidence type="ECO:0000313" key="13">
    <source>
        <dbReference type="EMBL" id="MBB6099237.1"/>
    </source>
</evidence>
<keyword evidence="3 10" id="KW-0028">Amino-acid biosynthesis</keyword>
<gene>
    <name evidence="10" type="primary">hisH</name>
    <name evidence="13" type="ORF">HNR42_002675</name>
</gene>
<feature type="active site" evidence="10 11">
    <location>
        <position position="184"/>
    </location>
</feature>
<reference evidence="13 14" key="1">
    <citation type="submission" date="2020-08" db="EMBL/GenBank/DDBJ databases">
        <title>Genomic Encyclopedia of Type Strains, Phase IV (KMG-IV): sequencing the most valuable type-strain genomes for metagenomic binning, comparative biology and taxonomic classification.</title>
        <authorList>
            <person name="Goeker M."/>
        </authorList>
    </citation>
    <scope>NUCLEOTIDE SEQUENCE [LARGE SCALE GENOMIC DNA]</scope>
    <source>
        <strain evidence="13 14">DSM 21458</strain>
    </source>
</reference>
<dbReference type="Gene3D" id="3.40.50.880">
    <property type="match status" value="1"/>
</dbReference>
<sequence>MNTLLIDYGSGNLRSAAKALERAEFDLTVSSDPDAVARADALVIPGQGHFRQVMERFRAAGFEEPIRAAIAAGKPVLGICVGLQLLFDGSDEAPETPGLGVLRGQIRRFTGDIKVPQMQWNTLEPVGDSPLLEGVACASFAYFVHSYYAPLDAEVDAGAISDYGTPFWSVISHGNVQATQFHPEKSQDVGLQILRNFKRFAKNA</sequence>
<dbReference type="UniPathway" id="UPA00031">
    <property type="reaction ID" value="UER00010"/>
</dbReference>
<name>A0A841I0P5_9DEIO</name>
<dbReference type="EC" id="3.5.1.2" evidence="10"/>
<evidence type="ECO:0000256" key="7">
    <source>
        <dbReference type="ARBA" id="ARBA00023239"/>
    </source>
</evidence>
<evidence type="ECO:0000256" key="5">
    <source>
        <dbReference type="ARBA" id="ARBA00022962"/>
    </source>
</evidence>
<dbReference type="EC" id="4.3.2.10" evidence="10"/>
<comment type="subunit">
    <text evidence="2 10">Heterodimer of HisH and HisF.</text>
</comment>
<keyword evidence="5 10" id="KW-0315">Glutamine amidotransferase</keyword>
<dbReference type="RefSeq" id="WP_183987993.1">
    <property type="nucleotide sequence ID" value="NZ_JACHHG010000010.1"/>
</dbReference>
<evidence type="ECO:0000313" key="14">
    <source>
        <dbReference type="Proteomes" id="UP000569951"/>
    </source>
</evidence>
<comment type="pathway">
    <text evidence="1 10">Amino-acid biosynthesis; L-histidine biosynthesis; L-histidine from 5-phospho-alpha-D-ribose 1-diphosphate: step 5/9.</text>
</comment>
<dbReference type="PANTHER" id="PTHR42701:SF1">
    <property type="entry name" value="IMIDAZOLE GLYCEROL PHOSPHATE SYNTHASE SUBUNIT HISH"/>
    <property type="match status" value="1"/>
</dbReference>
<organism evidence="13 14">
    <name type="scientific">Deinobacterium chartae</name>
    <dbReference type="NCBI Taxonomy" id="521158"/>
    <lineage>
        <taxon>Bacteria</taxon>
        <taxon>Thermotogati</taxon>
        <taxon>Deinococcota</taxon>
        <taxon>Deinococci</taxon>
        <taxon>Deinococcales</taxon>
        <taxon>Deinococcaceae</taxon>
        <taxon>Deinobacterium</taxon>
    </lineage>
</organism>
<dbReference type="HAMAP" id="MF_00278">
    <property type="entry name" value="HisH"/>
    <property type="match status" value="1"/>
</dbReference>
<dbReference type="CDD" id="cd01748">
    <property type="entry name" value="GATase1_IGP_Synthase"/>
    <property type="match status" value="1"/>
</dbReference>
<dbReference type="PROSITE" id="PS51273">
    <property type="entry name" value="GATASE_TYPE_1"/>
    <property type="match status" value="1"/>
</dbReference>
<evidence type="ECO:0000259" key="12">
    <source>
        <dbReference type="Pfam" id="PF00117"/>
    </source>
</evidence>
<dbReference type="PANTHER" id="PTHR42701">
    <property type="entry name" value="IMIDAZOLE GLYCEROL PHOSPHATE SYNTHASE SUBUNIT HISH"/>
    <property type="match status" value="1"/>
</dbReference>
<dbReference type="PROSITE" id="PS51274">
    <property type="entry name" value="GATASE_COBBQ"/>
    <property type="match status" value="1"/>
</dbReference>
<keyword evidence="13" id="KW-0808">Transferase</keyword>
<dbReference type="GO" id="GO:0000107">
    <property type="term" value="F:imidazoleglycerol-phosphate synthase activity"/>
    <property type="evidence" value="ECO:0007669"/>
    <property type="project" value="UniProtKB-UniRule"/>
</dbReference>
<keyword evidence="13" id="KW-0328">Glycosyltransferase</keyword>
<keyword evidence="10" id="KW-0963">Cytoplasm</keyword>